<feature type="domain" description="Acyl-CoA oxidase/dehydrogenase middle" evidence="11">
    <location>
        <begin position="146"/>
        <end position="254"/>
    </location>
</feature>
<comment type="subcellular location">
    <subcellularLocation>
        <location evidence="2">Peroxisome</location>
    </subcellularLocation>
</comment>
<dbReference type="SUPFAM" id="SSF56645">
    <property type="entry name" value="Acyl-CoA dehydrogenase NM domain-like"/>
    <property type="match status" value="1"/>
</dbReference>
<sequence>MLFPKELKVPEPSPQTTLNNERKNGFFPVEDMGLFINGEEAVAKREKVLKIVRAEPEIFGMKEIYHMSRTEKIEHILKQELRMVELLREDKLTSDDMLLGMSTVIGLSGPYRLTRSMFIPTLEKQCTEEQREVFLKPALDYRIIGCYAQTEMGHGSNIRSLETTATFIEETGEFELNSPTLTSTKWWIGSLGVACTHACVIAQLIVKGKNYGIFPFVVPIRSTVDHKPLPGVYIGDIGPKFGVNVMDNGYLHLNYVVRIKGADPRMTYISMAQSRTGVASGMGVLLARAVTVVTRYTAVRRQFGKVGKLETPVIDYGIVWHRIIPLIAQAYVMIGMTHELKNQFVRTTDAIAKNDFSLLKEMHATSAGLKKWSTTISIYGIDTFHHVLKLILNNHNIFKYNKNDNKHDQDGPNYQI</sequence>
<evidence type="ECO:0000256" key="3">
    <source>
        <dbReference type="ARBA" id="ARBA00006288"/>
    </source>
</evidence>
<dbReference type="Proteomes" id="UP000188320">
    <property type="component" value="Unassembled WGS sequence"/>
</dbReference>
<dbReference type="EMBL" id="LSSK01000006">
    <property type="protein sequence ID" value="OMH86369.1"/>
    <property type="molecule type" value="Genomic_DNA"/>
</dbReference>
<keyword evidence="8" id="KW-0443">Lipid metabolism</keyword>
<keyword evidence="6" id="KW-0276">Fatty acid metabolism</keyword>
<dbReference type="GO" id="GO:0033540">
    <property type="term" value="P:fatty acid beta-oxidation using acyl-CoA oxidase"/>
    <property type="evidence" value="ECO:0007669"/>
    <property type="project" value="TreeGrafter"/>
</dbReference>
<comment type="similarity">
    <text evidence="3">Belongs to the acyl-CoA oxidase family.</text>
</comment>
<evidence type="ECO:0000256" key="4">
    <source>
        <dbReference type="ARBA" id="ARBA00022630"/>
    </source>
</evidence>
<comment type="cofactor">
    <cofactor evidence="1">
        <name>FAD</name>
        <dbReference type="ChEBI" id="CHEBI:57692"/>
    </cofactor>
</comment>
<dbReference type="Gene3D" id="2.40.110.10">
    <property type="entry name" value="Butyryl-CoA Dehydrogenase, subunit A, domain 2"/>
    <property type="match status" value="1"/>
</dbReference>
<feature type="domain" description="Acyl-CoA oxidase C-alpha1" evidence="13">
    <location>
        <begin position="268"/>
        <end position="385"/>
    </location>
</feature>
<evidence type="ECO:0000259" key="11">
    <source>
        <dbReference type="Pfam" id="PF02770"/>
    </source>
</evidence>
<keyword evidence="5" id="KW-0274">FAD</keyword>
<dbReference type="InterPro" id="IPR046373">
    <property type="entry name" value="Acyl-CoA_Oxase/DH_mid-dom_sf"/>
</dbReference>
<evidence type="ECO:0000256" key="9">
    <source>
        <dbReference type="ARBA" id="ARBA00023140"/>
    </source>
</evidence>
<evidence type="ECO:0000313" key="15">
    <source>
        <dbReference type="Proteomes" id="UP000188320"/>
    </source>
</evidence>
<keyword evidence="9" id="KW-0576">Peroxisome</keyword>
<evidence type="ECO:0000256" key="7">
    <source>
        <dbReference type="ARBA" id="ARBA00023002"/>
    </source>
</evidence>
<dbReference type="AlphaFoldDB" id="A0A1R1PZK5"/>
<dbReference type="InterPro" id="IPR055060">
    <property type="entry name" value="ACOX_C_alpha1"/>
</dbReference>
<keyword evidence="4" id="KW-0285">Flavoprotein</keyword>
<gene>
    <name evidence="14" type="ORF">AX774_g55</name>
</gene>
<dbReference type="Pfam" id="PF02770">
    <property type="entry name" value="Acyl-CoA_dh_M"/>
    <property type="match status" value="1"/>
</dbReference>
<dbReference type="InterPro" id="IPR012258">
    <property type="entry name" value="Acyl-CoA_oxidase"/>
</dbReference>
<feature type="region of interest" description="Disordered" evidence="10">
    <location>
        <begin position="1"/>
        <end position="22"/>
    </location>
</feature>
<dbReference type="FunFam" id="2.40.110.10:FF:000003">
    <property type="entry name" value="Acyl-coenzyme A oxidase"/>
    <property type="match status" value="1"/>
</dbReference>
<evidence type="ECO:0000256" key="2">
    <source>
        <dbReference type="ARBA" id="ARBA00004275"/>
    </source>
</evidence>
<dbReference type="GO" id="GO:0055088">
    <property type="term" value="P:lipid homeostasis"/>
    <property type="evidence" value="ECO:0007669"/>
    <property type="project" value="TreeGrafter"/>
</dbReference>
<dbReference type="InterPro" id="IPR009100">
    <property type="entry name" value="AcylCoA_DH/oxidase_NM_dom_sf"/>
</dbReference>
<dbReference type="InterPro" id="IPR029320">
    <property type="entry name" value="Acyl-CoA_ox_N"/>
</dbReference>
<dbReference type="GO" id="GO:0071949">
    <property type="term" value="F:FAD binding"/>
    <property type="evidence" value="ECO:0007669"/>
    <property type="project" value="InterPro"/>
</dbReference>
<evidence type="ECO:0000313" key="14">
    <source>
        <dbReference type="EMBL" id="OMH86369.1"/>
    </source>
</evidence>
<dbReference type="OrthoDB" id="538336at2759"/>
<evidence type="ECO:0000256" key="6">
    <source>
        <dbReference type="ARBA" id="ARBA00022832"/>
    </source>
</evidence>
<keyword evidence="15" id="KW-1185">Reference proteome</keyword>
<dbReference type="Gene3D" id="1.10.540.10">
    <property type="entry name" value="Acyl-CoA dehydrogenase/oxidase, N-terminal domain"/>
    <property type="match status" value="1"/>
</dbReference>
<dbReference type="SUPFAM" id="SSF47203">
    <property type="entry name" value="Acyl-CoA dehydrogenase C-terminal domain-like"/>
    <property type="match status" value="1"/>
</dbReference>
<dbReference type="GO" id="GO:0005504">
    <property type="term" value="F:fatty acid binding"/>
    <property type="evidence" value="ECO:0007669"/>
    <property type="project" value="TreeGrafter"/>
</dbReference>
<evidence type="ECO:0000259" key="13">
    <source>
        <dbReference type="Pfam" id="PF22924"/>
    </source>
</evidence>
<evidence type="ECO:0000256" key="1">
    <source>
        <dbReference type="ARBA" id="ARBA00001974"/>
    </source>
</evidence>
<evidence type="ECO:0000259" key="12">
    <source>
        <dbReference type="Pfam" id="PF14749"/>
    </source>
</evidence>
<evidence type="ECO:0000256" key="8">
    <source>
        <dbReference type="ARBA" id="ARBA00023098"/>
    </source>
</evidence>
<dbReference type="PANTHER" id="PTHR10909">
    <property type="entry name" value="ELECTRON TRANSPORT OXIDOREDUCTASE"/>
    <property type="match status" value="1"/>
</dbReference>
<dbReference type="InterPro" id="IPR036250">
    <property type="entry name" value="AcylCo_DH-like_C"/>
</dbReference>
<feature type="domain" description="Acyl-coenzyme A oxidase N-terminal" evidence="12">
    <location>
        <begin position="29"/>
        <end position="144"/>
    </location>
</feature>
<dbReference type="PANTHER" id="PTHR10909:SF250">
    <property type="entry name" value="PEROXISOMAL ACYL-COENZYME A OXIDASE 1"/>
    <property type="match status" value="1"/>
</dbReference>
<dbReference type="Pfam" id="PF14749">
    <property type="entry name" value="Acyl-CoA_ox_N"/>
    <property type="match status" value="1"/>
</dbReference>
<keyword evidence="7" id="KW-0560">Oxidoreductase</keyword>
<name>A0A1R1PZK5_ZANCU</name>
<dbReference type="InterPro" id="IPR037069">
    <property type="entry name" value="AcylCoA_DH/ox_N_sf"/>
</dbReference>
<proteinExistence type="inferred from homology"/>
<dbReference type="GO" id="GO:0003997">
    <property type="term" value="F:acyl-CoA oxidase activity"/>
    <property type="evidence" value="ECO:0007669"/>
    <property type="project" value="InterPro"/>
</dbReference>
<evidence type="ECO:0000256" key="10">
    <source>
        <dbReference type="SAM" id="MobiDB-lite"/>
    </source>
</evidence>
<protein>
    <submittedName>
        <fullName evidence="14">Putative peroxisomal acyl-coenzyme A oxidase</fullName>
    </submittedName>
</protein>
<accession>A0A1R1PZK5</accession>
<reference evidence="15" key="1">
    <citation type="submission" date="2017-01" db="EMBL/GenBank/DDBJ databases">
        <authorList>
            <person name="Wang Y."/>
            <person name="White M."/>
            <person name="Kvist S."/>
            <person name="Moncalvo J.-M."/>
        </authorList>
    </citation>
    <scope>NUCLEOTIDE SEQUENCE [LARGE SCALE GENOMIC DNA]</scope>
    <source>
        <strain evidence="15">COL-18-3</strain>
    </source>
</reference>
<evidence type="ECO:0000256" key="5">
    <source>
        <dbReference type="ARBA" id="ARBA00022827"/>
    </source>
</evidence>
<comment type="caution">
    <text evidence="14">The sequence shown here is derived from an EMBL/GenBank/DDBJ whole genome shotgun (WGS) entry which is preliminary data.</text>
</comment>
<dbReference type="Pfam" id="PF22924">
    <property type="entry name" value="ACOX_C_alpha1"/>
    <property type="match status" value="1"/>
</dbReference>
<organism evidence="14 15">
    <name type="scientific">Zancudomyces culisetae</name>
    <name type="common">Gut fungus</name>
    <name type="synonym">Smittium culisetae</name>
    <dbReference type="NCBI Taxonomy" id="1213189"/>
    <lineage>
        <taxon>Eukaryota</taxon>
        <taxon>Fungi</taxon>
        <taxon>Fungi incertae sedis</taxon>
        <taxon>Zoopagomycota</taxon>
        <taxon>Kickxellomycotina</taxon>
        <taxon>Harpellomycetes</taxon>
        <taxon>Harpellales</taxon>
        <taxon>Legeriomycetaceae</taxon>
        <taxon>Zancudomyces</taxon>
    </lineage>
</organism>
<dbReference type="InterPro" id="IPR006091">
    <property type="entry name" value="Acyl-CoA_Oxase/DH_mid-dom"/>
</dbReference>
<dbReference type="GO" id="GO:0005777">
    <property type="term" value="C:peroxisome"/>
    <property type="evidence" value="ECO:0007669"/>
    <property type="project" value="UniProtKB-SubCell"/>
</dbReference>
<dbReference type="Gene3D" id="1.20.140.10">
    <property type="entry name" value="Butyryl-CoA Dehydrogenase, subunit A, domain 3"/>
    <property type="match status" value="1"/>
</dbReference>